<dbReference type="GO" id="GO:0016020">
    <property type="term" value="C:membrane"/>
    <property type="evidence" value="ECO:0007669"/>
    <property type="project" value="InterPro"/>
</dbReference>
<evidence type="ECO:0000313" key="4">
    <source>
        <dbReference type="EMBL" id="GAE37113.1"/>
    </source>
</evidence>
<dbReference type="OrthoDB" id="9807021at2"/>
<dbReference type="Pfam" id="PF00015">
    <property type="entry name" value="MCPsignal"/>
    <property type="match status" value="1"/>
</dbReference>
<dbReference type="eggNOG" id="COG0840">
    <property type="taxonomic scope" value="Bacteria"/>
</dbReference>
<evidence type="ECO:0000313" key="5">
    <source>
        <dbReference type="Proteomes" id="UP000018896"/>
    </source>
</evidence>
<evidence type="ECO:0000259" key="3">
    <source>
        <dbReference type="PROSITE" id="PS50111"/>
    </source>
</evidence>
<dbReference type="AlphaFoldDB" id="W4QZL7"/>
<dbReference type="RefSeq" id="WP_035667504.1">
    <property type="nucleotide sequence ID" value="NZ_BAUV01000054.1"/>
</dbReference>
<dbReference type="STRING" id="1236973.JCM9157_4361"/>
<keyword evidence="5" id="KW-1185">Reference proteome</keyword>
<dbReference type="PANTHER" id="PTHR32089">
    <property type="entry name" value="METHYL-ACCEPTING CHEMOTAXIS PROTEIN MCPB"/>
    <property type="match status" value="1"/>
</dbReference>
<protein>
    <submittedName>
        <fullName evidence="4">Methyl-accepting chemotaxis protein</fullName>
    </submittedName>
</protein>
<dbReference type="SUPFAM" id="SSF58104">
    <property type="entry name" value="Methyl-accepting chemotaxis protein (MCP) signaling domain"/>
    <property type="match status" value="1"/>
</dbReference>
<dbReference type="InterPro" id="IPR004089">
    <property type="entry name" value="MCPsignal_dom"/>
</dbReference>
<dbReference type="PANTHER" id="PTHR32089:SF112">
    <property type="entry name" value="LYSOZYME-LIKE PROTEIN-RELATED"/>
    <property type="match status" value="1"/>
</dbReference>
<proteinExistence type="predicted"/>
<evidence type="ECO:0000256" key="2">
    <source>
        <dbReference type="PROSITE-ProRule" id="PRU00284"/>
    </source>
</evidence>
<sequence>MKTEISSRRKTDQEILQALVDSAPYYQAGSKDDLVISICDREKWLLQLNHPKLSLDVKAGDPVSKDDPVIQAALNGQEGAGRPPIELYGVHFFGKTTPIFNDQGKVIGAMGHAYGIETILEIEESIDQLNEIAVEVRRVLSGIVELADKLTQTNDHLYDASNKARENSEEIQKILDIINDISRQSNILGLNANIEASRAGKAGLGFNVVANEIRILSQQTKDSSDKIETSIGTIRSNIEHILNGISDVQGVSSEQIQLIKTVEATLGTLSSLIKIVNDLIKKLG</sequence>
<feature type="domain" description="Methyl-accepting transducer" evidence="3">
    <location>
        <begin position="118"/>
        <end position="284"/>
    </location>
</feature>
<name>W4QZL7_HALA3</name>
<dbReference type="SUPFAM" id="SSF103190">
    <property type="entry name" value="Sensory domain-like"/>
    <property type="match status" value="1"/>
</dbReference>
<dbReference type="EMBL" id="BAUV01000054">
    <property type="protein sequence ID" value="GAE37113.1"/>
    <property type="molecule type" value="Genomic_DNA"/>
</dbReference>
<dbReference type="GO" id="GO:0007165">
    <property type="term" value="P:signal transduction"/>
    <property type="evidence" value="ECO:0007669"/>
    <property type="project" value="UniProtKB-KW"/>
</dbReference>
<dbReference type="Proteomes" id="UP000018896">
    <property type="component" value="Unassembled WGS sequence"/>
</dbReference>
<evidence type="ECO:0000256" key="1">
    <source>
        <dbReference type="ARBA" id="ARBA00023224"/>
    </source>
</evidence>
<dbReference type="SMART" id="SM00283">
    <property type="entry name" value="MA"/>
    <property type="match status" value="1"/>
</dbReference>
<keyword evidence="1 2" id="KW-0807">Transducer</keyword>
<organism evidence="4 5">
    <name type="scientific">Halalkalibacter akibai (strain ATCC 43226 / DSM 21942 / CIP 109018 / JCM 9157 / 1139)</name>
    <name type="common">Bacillus akibai</name>
    <dbReference type="NCBI Taxonomy" id="1236973"/>
    <lineage>
        <taxon>Bacteria</taxon>
        <taxon>Bacillati</taxon>
        <taxon>Bacillota</taxon>
        <taxon>Bacilli</taxon>
        <taxon>Bacillales</taxon>
        <taxon>Bacillaceae</taxon>
        <taxon>Halalkalibacter</taxon>
    </lineage>
</organism>
<dbReference type="InterPro" id="IPR029151">
    <property type="entry name" value="Sensor-like_sf"/>
</dbReference>
<dbReference type="PROSITE" id="PS50111">
    <property type="entry name" value="CHEMOTAXIS_TRANSDUC_2"/>
    <property type="match status" value="1"/>
</dbReference>
<reference evidence="4 5" key="1">
    <citation type="journal article" date="2014" name="Genome Announc.">
        <title>Draft Genome Sequences of Three Alkaliphilic Bacillus Strains, Bacillus wakoensis JCM 9140T, Bacillus akibai JCM 9157T, and Bacillus hemicellulosilyticus JCM 9152T.</title>
        <authorList>
            <person name="Yuki M."/>
            <person name="Oshima K."/>
            <person name="Suda W."/>
            <person name="Oshida Y."/>
            <person name="Kitamura K."/>
            <person name="Iida T."/>
            <person name="Hattori M."/>
            <person name="Ohkuma M."/>
        </authorList>
    </citation>
    <scope>NUCLEOTIDE SEQUENCE [LARGE SCALE GENOMIC DNA]</scope>
    <source>
        <strain evidence="4 5">JCM 9157</strain>
    </source>
</reference>
<accession>W4QZL7</accession>
<dbReference type="Gene3D" id="1.10.287.950">
    <property type="entry name" value="Methyl-accepting chemotaxis protein"/>
    <property type="match status" value="1"/>
</dbReference>
<comment type="caution">
    <text evidence="4">The sequence shown here is derived from an EMBL/GenBank/DDBJ whole genome shotgun (WGS) entry which is preliminary data.</text>
</comment>
<gene>
    <name evidence="4" type="ORF">JCM9157_4361</name>
</gene>